<organism evidence="2 3">
    <name type="scientific">Phialocephala subalpina</name>
    <dbReference type="NCBI Taxonomy" id="576137"/>
    <lineage>
        <taxon>Eukaryota</taxon>
        <taxon>Fungi</taxon>
        <taxon>Dikarya</taxon>
        <taxon>Ascomycota</taxon>
        <taxon>Pezizomycotina</taxon>
        <taxon>Leotiomycetes</taxon>
        <taxon>Helotiales</taxon>
        <taxon>Mollisiaceae</taxon>
        <taxon>Phialocephala</taxon>
        <taxon>Phialocephala fortinii species complex</taxon>
    </lineage>
</organism>
<evidence type="ECO:0000313" key="3">
    <source>
        <dbReference type="Proteomes" id="UP000184330"/>
    </source>
</evidence>
<keyword evidence="3" id="KW-1185">Reference proteome</keyword>
<feature type="compositionally biased region" description="Basic and acidic residues" evidence="1">
    <location>
        <begin position="279"/>
        <end position="299"/>
    </location>
</feature>
<dbReference type="OrthoDB" id="10250354at2759"/>
<sequence length="299" mass="34087">MGIVITREEGRARQQRENKEYTNGQARNPQSTLTRSFRKFLSFLKCDGFRAAWAAKAQGEQLNVDKDLGYMGEDTIGNVLVELSIINKPLHHKCKPLLNRLRDVVQGAVDELLESRAAINQLANNITHINHWASDRLGRVKKADSSVENTFRRTFGPIIGVQSNLTERACLQELLLMTSTTKKLVSDLALTFPSQANTFGMLRIILDDITLVIFKDKAKLDSNRLKEEAYWQSLFRSYNQENSQREPRGEDGEHSEGSGAETNTLHNEKMGNLQKLTKPSREAQEKSNTERKKNWDLKW</sequence>
<feature type="region of interest" description="Disordered" evidence="1">
    <location>
        <begin position="1"/>
        <end position="30"/>
    </location>
</feature>
<dbReference type="EMBL" id="FJOG01000031">
    <property type="protein sequence ID" value="CZR65437.1"/>
    <property type="molecule type" value="Genomic_DNA"/>
</dbReference>
<feature type="compositionally biased region" description="Basic and acidic residues" evidence="1">
    <location>
        <begin position="1"/>
        <end position="20"/>
    </location>
</feature>
<proteinExistence type="predicted"/>
<protein>
    <submittedName>
        <fullName evidence="2">Uncharacterized protein</fullName>
    </submittedName>
</protein>
<feature type="compositionally biased region" description="Basic and acidic residues" evidence="1">
    <location>
        <begin position="243"/>
        <end position="256"/>
    </location>
</feature>
<accession>A0A1L7XKG8</accession>
<dbReference type="Proteomes" id="UP000184330">
    <property type="component" value="Unassembled WGS sequence"/>
</dbReference>
<reference evidence="2 3" key="1">
    <citation type="submission" date="2016-03" db="EMBL/GenBank/DDBJ databases">
        <authorList>
            <person name="Ploux O."/>
        </authorList>
    </citation>
    <scope>NUCLEOTIDE SEQUENCE [LARGE SCALE GENOMIC DNA]</scope>
    <source>
        <strain evidence="2 3">UAMH 11012</strain>
    </source>
</reference>
<gene>
    <name evidence="2" type="ORF">PAC_15337</name>
</gene>
<evidence type="ECO:0000256" key="1">
    <source>
        <dbReference type="SAM" id="MobiDB-lite"/>
    </source>
</evidence>
<evidence type="ECO:0000313" key="2">
    <source>
        <dbReference type="EMBL" id="CZR65437.1"/>
    </source>
</evidence>
<dbReference type="AlphaFoldDB" id="A0A1L7XKG8"/>
<feature type="region of interest" description="Disordered" evidence="1">
    <location>
        <begin position="240"/>
        <end position="299"/>
    </location>
</feature>
<feature type="compositionally biased region" description="Polar residues" evidence="1">
    <location>
        <begin position="21"/>
        <end position="30"/>
    </location>
</feature>
<name>A0A1L7XKG8_9HELO</name>